<dbReference type="InterPro" id="IPR016167">
    <property type="entry name" value="FAD-bd_PCMH_sub1"/>
</dbReference>
<dbReference type="GO" id="GO:0016020">
    <property type="term" value="C:membrane"/>
    <property type="evidence" value="ECO:0007669"/>
    <property type="project" value="InterPro"/>
</dbReference>
<name>A0A0H4PWV0_9BACT</name>
<keyword evidence="1" id="KW-0274">FAD</keyword>
<dbReference type="InterPro" id="IPR036318">
    <property type="entry name" value="FAD-bd_PCMH-like_sf"/>
</dbReference>
<dbReference type="Gene3D" id="3.30.43.10">
    <property type="entry name" value="Uridine Diphospho-n-acetylenolpyruvylglucosamine Reductase, domain 2"/>
    <property type="match status" value="1"/>
</dbReference>
<gene>
    <name evidence="5" type="ORF">CA2015_3460</name>
</gene>
<dbReference type="InterPro" id="IPR010031">
    <property type="entry name" value="FAD_lactone_oxidase-like"/>
</dbReference>
<proteinExistence type="predicted"/>
<dbReference type="GO" id="GO:0071949">
    <property type="term" value="F:FAD binding"/>
    <property type="evidence" value="ECO:0007669"/>
    <property type="project" value="InterPro"/>
</dbReference>
<keyword evidence="6" id="KW-1185">Reference proteome</keyword>
<dbReference type="OrthoDB" id="9800184at2"/>
<keyword evidence="2" id="KW-0560">Oxidoreductase</keyword>
<evidence type="ECO:0000256" key="1">
    <source>
        <dbReference type="ARBA" id="ARBA00022827"/>
    </source>
</evidence>
<keyword evidence="3" id="KW-1133">Transmembrane helix</keyword>
<dbReference type="PANTHER" id="PTHR43762:SF1">
    <property type="entry name" value="D-ARABINONO-1,4-LACTONE OXIDASE"/>
    <property type="match status" value="1"/>
</dbReference>
<dbReference type="InterPro" id="IPR016169">
    <property type="entry name" value="FAD-bd_PCMH_sub2"/>
</dbReference>
<dbReference type="PANTHER" id="PTHR43762">
    <property type="entry name" value="L-GULONOLACTONE OXIDASE"/>
    <property type="match status" value="1"/>
</dbReference>
<dbReference type="AlphaFoldDB" id="A0A0H4PWV0"/>
<dbReference type="Gene3D" id="3.30.70.2520">
    <property type="match status" value="1"/>
</dbReference>
<sequence length="638" mass="73019">MSALTKFITWKKGNTVVSWVLFGLLVQVIFNRKNVPAHIEVLDDTLTHHCSRTKRNRWVSVINFIVTPRYIRRLIESQLNKKMADHEKVILSLDKELTKDELFEKDKPHRQKWGNWYGNHFSEPLKFFVLGNGEFDNFSPKHESCKSYDYKGLFEVSELVKNAEKENRKIRAVGSGHALTAVAQCEDFLVCTQNMNMTQRIAKEWIKNEYKDGFDVEVNFCNKKSVEKHFLFETGGGTKIRHLIEALTYHGFALINQGGSSIQSISGAIATSTHGSGIGIGPVSVFARSMTIVGKGGKIFRVEPSDGITDPAEFNKDDQVKKYGIELIQDDEKFNAVMVGIGSMGIVFSMILEAQPNYRLFEERISYNWEELKAEMQKVDVYKFINAHRHFEVLINPYRDLTAETEDGKQRKCLVTTRDYSEKGIREQAGRERNYISSFISGIAISGRLSPWVFNKNHQAIPAMTNNSIHRLVDHRGDEGGGFEDDSRFVLDQGLGELKFYGYAVEFGFPLEKVFDAVDLIIKVCEEAQPYHHLLAAPFSLRFVKQCDAHLSMMNQHDTCMIELVSVKGVTGSLPLFKRLERELLDFGAIPHWGLSVEPWYRERVEKAFPRFKDWELQQAFFGGKTFKNAFLSRIQDS</sequence>
<evidence type="ECO:0000313" key="6">
    <source>
        <dbReference type="Proteomes" id="UP000036520"/>
    </source>
</evidence>
<dbReference type="PROSITE" id="PS51387">
    <property type="entry name" value="FAD_PCMH"/>
    <property type="match status" value="1"/>
</dbReference>
<protein>
    <submittedName>
        <fullName evidence="5">FAD-linked oxidoreductase</fullName>
    </submittedName>
</protein>
<dbReference type="GO" id="GO:0003885">
    <property type="term" value="F:D-arabinono-1,4-lactone oxidase activity"/>
    <property type="evidence" value="ECO:0007669"/>
    <property type="project" value="InterPro"/>
</dbReference>
<dbReference type="InterPro" id="IPR016166">
    <property type="entry name" value="FAD-bd_PCMH"/>
</dbReference>
<feature type="domain" description="FAD-binding PCMH-type" evidence="4">
    <location>
        <begin position="140"/>
        <end position="357"/>
    </location>
</feature>
<organism evidence="5 6">
    <name type="scientific">Cyclobacterium amurskyense</name>
    <dbReference type="NCBI Taxonomy" id="320787"/>
    <lineage>
        <taxon>Bacteria</taxon>
        <taxon>Pseudomonadati</taxon>
        <taxon>Bacteroidota</taxon>
        <taxon>Cytophagia</taxon>
        <taxon>Cytophagales</taxon>
        <taxon>Cyclobacteriaceae</taxon>
        <taxon>Cyclobacterium</taxon>
    </lineage>
</organism>
<evidence type="ECO:0000313" key="5">
    <source>
        <dbReference type="EMBL" id="AKP52847.1"/>
    </source>
</evidence>
<dbReference type="Pfam" id="PF04030">
    <property type="entry name" value="ALO"/>
    <property type="match status" value="1"/>
</dbReference>
<reference evidence="5 6" key="1">
    <citation type="submission" date="2015-07" db="EMBL/GenBank/DDBJ databases">
        <authorList>
            <person name="Kim K.M."/>
        </authorList>
    </citation>
    <scope>NUCLEOTIDE SEQUENCE [LARGE SCALE GENOMIC DNA]</scope>
    <source>
        <strain evidence="5 6">KCTC 12363</strain>
    </source>
</reference>
<evidence type="ECO:0000256" key="3">
    <source>
        <dbReference type="SAM" id="Phobius"/>
    </source>
</evidence>
<feature type="transmembrane region" description="Helical" evidence="3">
    <location>
        <begin position="12"/>
        <end position="30"/>
    </location>
</feature>
<accession>A0A0H4PWV0</accession>
<dbReference type="EMBL" id="CP012040">
    <property type="protein sequence ID" value="AKP52847.1"/>
    <property type="molecule type" value="Genomic_DNA"/>
</dbReference>
<evidence type="ECO:0000259" key="4">
    <source>
        <dbReference type="PROSITE" id="PS51387"/>
    </source>
</evidence>
<dbReference type="Proteomes" id="UP000036520">
    <property type="component" value="Chromosome"/>
</dbReference>
<dbReference type="Gene3D" id="3.30.465.10">
    <property type="match status" value="1"/>
</dbReference>
<dbReference type="RefSeq" id="WP_048643022.1">
    <property type="nucleotide sequence ID" value="NZ_CP012040.1"/>
</dbReference>
<keyword evidence="3" id="KW-0812">Transmembrane</keyword>
<keyword evidence="1" id="KW-0285">Flavoprotein</keyword>
<dbReference type="STRING" id="320787.CA2015_3460"/>
<keyword evidence="3" id="KW-0472">Membrane</keyword>
<evidence type="ECO:0000256" key="2">
    <source>
        <dbReference type="ARBA" id="ARBA00023002"/>
    </source>
</evidence>
<dbReference type="SUPFAM" id="SSF56176">
    <property type="entry name" value="FAD-binding/transporter-associated domain-like"/>
    <property type="match status" value="1"/>
</dbReference>
<dbReference type="KEGG" id="camu:CA2015_3460"/>
<dbReference type="InterPro" id="IPR007173">
    <property type="entry name" value="ALO_C"/>
</dbReference>